<keyword evidence="2" id="KW-1185">Reference proteome</keyword>
<sequence length="240" mass="27360">MKWKHIFWILLLLVTPVLTFAHGYWLDISGNGKVGAAVTIHIFFGEIDSHGVRQREKFETPPAGNEFNIFVIDPKGVRTPLKVSAEPDGWKAVFLPTVNGSYRIFAESHKLPVVERSGPGKQNIRPIEYLYGAYTVGKPTLLSPSQQDMDILHNTHNDMTAVTVYQNGKVVPAGIKLRIFNPDNWEKQLETDSLGKAEFFPKRKGLYIIRFDWYDKMPGEYNKVGFTSIRYRCNLCLDVK</sequence>
<protein>
    <recommendedName>
        <fullName evidence="3">GH25 family protein</fullName>
    </recommendedName>
</protein>
<reference evidence="1 2" key="1">
    <citation type="submission" date="2018-06" db="EMBL/GenBank/DDBJ databases">
        <title>Genomic Encyclopedia of Archaeal and Bacterial Type Strains, Phase II (KMG-II): from individual species to whole genera.</title>
        <authorList>
            <person name="Goeker M."/>
        </authorList>
    </citation>
    <scope>NUCLEOTIDE SEQUENCE [LARGE SCALE GENOMIC DNA]</scope>
    <source>
        <strain evidence="1 2">DSM 29821</strain>
    </source>
</reference>
<dbReference type="RefSeq" id="WP_111595382.1">
    <property type="nucleotide sequence ID" value="NZ_QLMA01000012.1"/>
</dbReference>
<gene>
    <name evidence="1" type="ORF">CLV59_11292</name>
</gene>
<name>A0A327VLM0_9BACT</name>
<organism evidence="1 2">
    <name type="scientific">Chitinophaga dinghuensis</name>
    <dbReference type="NCBI Taxonomy" id="1539050"/>
    <lineage>
        <taxon>Bacteria</taxon>
        <taxon>Pseudomonadati</taxon>
        <taxon>Bacteroidota</taxon>
        <taxon>Chitinophagia</taxon>
        <taxon>Chitinophagales</taxon>
        <taxon>Chitinophagaceae</taxon>
        <taxon>Chitinophaga</taxon>
    </lineage>
</organism>
<dbReference type="OrthoDB" id="1345900at2"/>
<evidence type="ECO:0008006" key="3">
    <source>
        <dbReference type="Google" id="ProtNLM"/>
    </source>
</evidence>
<evidence type="ECO:0000313" key="1">
    <source>
        <dbReference type="EMBL" id="RAJ73751.1"/>
    </source>
</evidence>
<dbReference type="Proteomes" id="UP000249819">
    <property type="component" value="Unassembled WGS sequence"/>
</dbReference>
<dbReference type="AlphaFoldDB" id="A0A327VLM0"/>
<accession>A0A327VLM0</accession>
<proteinExistence type="predicted"/>
<dbReference type="EMBL" id="QLMA01000012">
    <property type="protein sequence ID" value="RAJ73751.1"/>
    <property type="molecule type" value="Genomic_DNA"/>
</dbReference>
<evidence type="ECO:0000313" key="2">
    <source>
        <dbReference type="Proteomes" id="UP000249819"/>
    </source>
</evidence>
<comment type="caution">
    <text evidence="1">The sequence shown here is derived from an EMBL/GenBank/DDBJ whole genome shotgun (WGS) entry which is preliminary data.</text>
</comment>